<sequence length="50" mass="5595">MVMAPNFSEIRRIGLARIKKLKKKPAVAKIPIIKMAYPCSYTNPGKPINP</sequence>
<name>A0A2T6BQM9_9BACL</name>
<organism evidence="1 2">
    <name type="scientific">Melghirimyces profundicolus</name>
    <dbReference type="NCBI Taxonomy" id="1242148"/>
    <lineage>
        <taxon>Bacteria</taxon>
        <taxon>Bacillati</taxon>
        <taxon>Bacillota</taxon>
        <taxon>Bacilli</taxon>
        <taxon>Bacillales</taxon>
        <taxon>Thermoactinomycetaceae</taxon>
        <taxon>Melghirimyces</taxon>
    </lineage>
</organism>
<dbReference type="EMBL" id="QBKR01000017">
    <property type="protein sequence ID" value="PTX58346.1"/>
    <property type="molecule type" value="Genomic_DNA"/>
</dbReference>
<comment type="caution">
    <text evidence="1">The sequence shown here is derived from an EMBL/GenBank/DDBJ whole genome shotgun (WGS) entry which is preliminary data.</text>
</comment>
<accession>A0A2T6BQM9</accession>
<evidence type="ECO:0000313" key="1">
    <source>
        <dbReference type="EMBL" id="PTX58346.1"/>
    </source>
</evidence>
<dbReference type="AlphaFoldDB" id="A0A2T6BQM9"/>
<keyword evidence="2" id="KW-1185">Reference proteome</keyword>
<evidence type="ECO:0000313" key="2">
    <source>
        <dbReference type="Proteomes" id="UP000244240"/>
    </source>
</evidence>
<proteinExistence type="predicted"/>
<dbReference type="Proteomes" id="UP000244240">
    <property type="component" value="Unassembled WGS sequence"/>
</dbReference>
<gene>
    <name evidence="1" type="ORF">C8P63_11794</name>
</gene>
<protein>
    <submittedName>
        <fullName evidence="1">Uncharacterized protein</fullName>
    </submittedName>
</protein>
<reference evidence="1 2" key="1">
    <citation type="submission" date="2018-04" db="EMBL/GenBank/DDBJ databases">
        <title>Genomic Encyclopedia of Archaeal and Bacterial Type Strains, Phase II (KMG-II): from individual species to whole genera.</title>
        <authorList>
            <person name="Goeker M."/>
        </authorList>
    </citation>
    <scope>NUCLEOTIDE SEQUENCE [LARGE SCALE GENOMIC DNA]</scope>
    <source>
        <strain evidence="1 2">DSM 45787</strain>
    </source>
</reference>